<comment type="caution">
    <text evidence="1">The sequence shown here is derived from an EMBL/GenBank/DDBJ whole genome shotgun (WGS) entry which is preliminary data.</text>
</comment>
<organism evidence="1 2">
    <name type="scientific">Halobacterium litoreum</name>
    <dbReference type="NCBI Taxonomy" id="2039234"/>
    <lineage>
        <taxon>Archaea</taxon>
        <taxon>Methanobacteriati</taxon>
        <taxon>Methanobacteriota</taxon>
        <taxon>Stenosarchaea group</taxon>
        <taxon>Halobacteria</taxon>
        <taxon>Halobacteriales</taxon>
        <taxon>Halobacteriaceae</taxon>
        <taxon>Halobacterium</taxon>
    </lineage>
</organism>
<protein>
    <submittedName>
        <fullName evidence="1">Uncharacterized protein</fullName>
    </submittedName>
</protein>
<dbReference type="Proteomes" id="UP001595660">
    <property type="component" value="Unassembled WGS sequence"/>
</dbReference>
<accession>A0ABD5NEP8</accession>
<dbReference type="GeneID" id="69119262"/>
<name>A0ABD5NEP8_9EURY</name>
<keyword evidence="2" id="KW-1185">Reference proteome</keyword>
<proteinExistence type="predicted"/>
<evidence type="ECO:0000313" key="2">
    <source>
        <dbReference type="Proteomes" id="UP001595660"/>
    </source>
</evidence>
<dbReference type="RefSeq" id="WP_232571132.1">
    <property type="nucleotide sequence ID" value="NZ_CP089466.1"/>
</dbReference>
<dbReference type="EMBL" id="JBHRWN010000002">
    <property type="protein sequence ID" value="MFC3477745.1"/>
    <property type="molecule type" value="Genomic_DNA"/>
</dbReference>
<reference evidence="1 2" key="1">
    <citation type="journal article" date="2019" name="Int. J. Syst. Evol. Microbiol.">
        <title>The Global Catalogue of Microorganisms (GCM) 10K type strain sequencing project: providing services to taxonomists for standard genome sequencing and annotation.</title>
        <authorList>
            <consortium name="The Broad Institute Genomics Platform"/>
            <consortium name="The Broad Institute Genome Sequencing Center for Infectious Disease"/>
            <person name="Wu L."/>
            <person name="Ma J."/>
        </authorList>
    </citation>
    <scope>NUCLEOTIDE SEQUENCE [LARGE SCALE GENOMIC DNA]</scope>
    <source>
        <strain evidence="1 2">CGMCC 1.12562</strain>
    </source>
</reference>
<dbReference type="AlphaFoldDB" id="A0ABD5NEP8"/>
<evidence type="ECO:0000313" key="1">
    <source>
        <dbReference type="EMBL" id="MFC3477745.1"/>
    </source>
</evidence>
<gene>
    <name evidence="1" type="ORF">ACFOKC_08405</name>
</gene>
<sequence length="281" mass="31979">MSNKLHIVGSAGRPEAIKHYLDLIDRRDYTSVEDAMSDAYHEFGLSHPSKPGQLINTKDMTTTLARLGLVHEEDRQELTDFGRDLVDVLIHNEQRFYDLLHFVYASAYHRNPSPERFISWSYYQITREYCKRAPVDFNDAKQEVVEAVLQSAETETAPGFDDHGTLSTKSINNYRRFIDELDPPVLQEGRFELREFVPSELVLAAIDLLYRTDFAGSREYGGLMSLSGVPAEALQTLCLVQEDVLSDVVEQAVKMDSRLSLKADYTMHVRLSEPVTIDDLA</sequence>